<feature type="binding site" evidence="13">
    <location>
        <position position="316"/>
    </location>
    <ligand>
        <name>K(+)</name>
        <dbReference type="ChEBI" id="CHEBI:29103"/>
    </ligand>
</feature>
<keyword evidence="5 12" id="KW-0997">Cell inner membrane</keyword>
<evidence type="ECO:0000256" key="10">
    <source>
        <dbReference type="ARBA" id="ARBA00023065"/>
    </source>
</evidence>
<dbReference type="NCBIfam" id="TIGR00933">
    <property type="entry name" value="2a38"/>
    <property type="match status" value="1"/>
</dbReference>
<evidence type="ECO:0000256" key="6">
    <source>
        <dbReference type="ARBA" id="ARBA00022538"/>
    </source>
</evidence>
<dbReference type="GO" id="GO:0046872">
    <property type="term" value="F:metal ion binding"/>
    <property type="evidence" value="ECO:0007669"/>
    <property type="project" value="UniProtKB-KW"/>
</dbReference>
<evidence type="ECO:0000256" key="12">
    <source>
        <dbReference type="PIRNR" id="PIRNR006247"/>
    </source>
</evidence>
<feature type="binding site" evidence="13">
    <location>
        <position position="317"/>
    </location>
    <ligand>
        <name>K(+)</name>
        <dbReference type="ChEBI" id="CHEBI:29103"/>
    </ligand>
</feature>
<feature type="transmembrane region" description="Helical" evidence="14">
    <location>
        <begin position="134"/>
        <end position="159"/>
    </location>
</feature>
<evidence type="ECO:0000313" key="16">
    <source>
        <dbReference type="Proteomes" id="UP000245474"/>
    </source>
</evidence>
<proteinExistence type="inferred from homology"/>
<feature type="binding site" evidence="13">
    <location>
        <position position="219"/>
    </location>
    <ligand>
        <name>K(+)</name>
        <dbReference type="ChEBI" id="CHEBI:29103"/>
    </ligand>
</feature>
<reference evidence="15 16" key="1">
    <citation type="submission" date="2018-05" db="EMBL/GenBank/DDBJ databases">
        <title>Spiribacter halobius sp. nov., a moderately halophilic bacterium isolated from marine solar saltern.</title>
        <authorList>
            <person name="Zheng W.-S."/>
            <person name="Lu D.-C."/>
            <person name="Du Z.-J."/>
        </authorList>
    </citation>
    <scope>NUCLEOTIDE SEQUENCE [LARGE SCALE GENOMIC DNA]</scope>
    <source>
        <strain evidence="15 16">E85</strain>
    </source>
</reference>
<keyword evidence="10 12" id="KW-0406">Ion transport</keyword>
<dbReference type="PIRSF" id="PIRSF006247">
    <property type="entry name" value="TrkH"/>
    <property type="match status" value="1"/>
</dbReference>
<evidence type="ECO:0000256" key="4">
    <source>
        <dbReference type="ARBA" id="ARBA00022475"/>
    </source>
</evidence>
<feature type="binding site" evidence="13">
    <location>
        <position position="434"/>
    </location>
    <ligand>
        <name>K(+)</name>
        <dbReference type="ChEBI" id="CHEBI:29103"/>
    </ligand>
</feature>
<feature type="transmembrane region" description="Helical" evidence="14">
    <location>
        <begin position="401"/>
        <end position="434"/>
    </location>
</feature>
<feature type="transmembrane region" description="Helical" evidence="14">
    <location>
        <begin position="37"/>
        <end position="57"/>
    </location>
</feature>
<evidence type="ECO:0000256" key="2">
    <source>
        <dbReference type="ARBA" id="ARBA00009137"/>
    </source>
</evidence>
<feature type="transmembrane region" description="Helical" evidence="14">
    <location>
        <begin position="329"/>
        <end position="352"/>
    </location>
</feature>
<evidence type="ECO:0000256" key="14">
    <source>
        <dbReference type="SAM" id="Phobius"/>
    </source>
</evidence>
<feature type="transmembrane region" description="Helical" evidence="14">
    <location>
        <begin position="454"/>
        <end position="479"/>
    </location>
</feature>
<dbReference type="AlphaFoldDB" id="A0A2U2N623"/>
<feature type="transmembrane region" description="Helical" evidence="14">
    <location>
        <begin position="12"/>
        <end position="31"/>
    </location>
</feature>
<evidence type="ECO:0000256" key="3">
    <source>
        <dbReference type="ARBA" id="ARBA00022448"/>
    </source>
</evidence>
<keyword evidence="8 12" id="KW-0630">Potassium</keyword>
<evidence type="ECO:0000256" key="7">
    <source>
        <dbReference type="ARBA" id="ARBA00022692"/>
    </source>
</evidence>
<evidence type="ECO:0000256" key="1">
    <source>
        <dbReference type="ARBA" id="ARBA00004429"/>
    </source>
</evidence>
<evidence type="ECO:0000313" key="15">
    <source>
        <dbReference type="EMBL" id="PWG64522.1"/>
    </source>
</evidence>
<accession>A0A2U2N623</accession>
<comment type="subcellular location">
    <subcellularLocation>
        <location evidence="1 12">Cell inner membrane</location>
        <topology evidence="1 12">Multi-pass membrane protein</topology>
    </subcellularLocation>
</comment>
<keyword evidence="16" id="KW-1185">Reference proteome</keyword>
<evidence type="ECO:0000256" key="5">
    <source>
        <dbReference type="ARBA" id="ARBA00022519"/>
    </source>
</evidence>
<dbReference type="EMBL" id="QFFI01000005">
    <property type="protein sequence ID" value="PWG64522.1"/>
    <property type="molecule type" value="Genomic_DNA"/>
</dbReference>
<keyword evidence="13" id="KW-0479">Metal-binding</keyword>
<dbReference type="PANTHER" id="PTHR32024">
    <property type="entry name" value="TRK SYSTEM POTASSIUM UPTAKE PROTEIN TRKG-RELATED"/>
    <property type="match status" value="1"/>
</dbReference>
<feature type="binding site" evidence="13">
    <location>
        <position position="110"/>
    </location>
    <ligand>
        <name>K(+)</name>
        <dbReference type="ChEBI" id="CHEBI:29103"/>
    </ligand>
</feature>
<dbReference type="RefSeq" id="WP_109676559.1">
    <property type="nucleotide sequence ID" value="NZ_CP086615.1"/>
</dbReference>
<keyword evidence="7 14" id="KW-0812">Transmembrane</keyword>
<dbReference type="Pfam" id="PF02386">
    <property type="entry name" value="TrkH"/>
    <property type="match status" value="1"/>
</dbReference>
<feature type="binding site" evidence="13">
    <location>
        <position position="109"/>
    </location>
    <ligand>
        <name>K(+)</name>
        <dbReference type="ChEBI" id="CHEBI:29103"/>
    </ligand>
</feature>
<keyword evidence="11 12" id="KW-0472">Membrane</keyword>
<comment type="caution">
    <text evidence="15">The sequence shown here is derived from an EMBL/GenBank/DDBJ whole genome shotgun (WGS) entry which is preliminary data.</text>
</comment>
<dbReference type="InterPro" id="IPR003445">
    <property type="entry name" value="Cat_transpt"/>
</dbReference>
<dbReference type="InterPro" id="IPR004772">
    <property type="entry name" value="TrkH"/>
</dbReference>
<sequence>MQWGTIAGIVGRLVTLFSLSSLPPLLVSLLSGDGQTAIHLVTLAVTLFAGLALWLPTRRLSSDLRTRDGFLIVALFWFVLGVFGGLPFMLGPHLDFTDAVFESVSGFTTTGATVLTGIDDLPPSLLYHRQQLQWLGGMGVVVLAVAIIPMLGVGGMQLYRAEMPGPMKEEKLAPRIMQTARMLWLIYVSLTGLCAVAYWFAGMTAFDAIAHAFTTVATGGYSTHDASIGHFDSVPVELVANVFMLLGGINFAVHFVAWRGRSPLAYWRNPEVRVFLILVAAFSLLIAATLVVTGTYLDPVDALRDATFTVISVITTTGYGTANFPSWPLYIPLLIAVISYIGGCAGSTSGGMKVFRIMLLFKQGQRETFLLIHPRSTRSVKVGNRPVDDAVMESVWGFYSLYVLASLVLTGLMMAVGLDFVSAFGAVIATINLLGPGLGEVATTFATVPDAAKWLGIAGMLLGRLEVFTLVVLLTPAFWRS</sequence>
<dbReference type="PANTHER" id="PTHR32024:SF2">
    <property type="entry name" value="TRK SYSTEM POTASSIUM UPTAKE PROTEIN TRKG-RELATED"/>
    <property type="match status" value="1"/>
</dbReference>
<comment type="similarity">
    <text evidence="2 12">Belongs to the TrkH potassium transport family.</text>
</comment>
<dbReference type="Proteomes" id="UP000245474">
    <property type="component" value="Unassembled WGS sequence"/>
</dbReference>
<name>A0A2U2N623_9GAMM</name>
<organism evidence="15 16">
    <name type="scientific">Sediminicurvatus halobius</name>
    <dbReference type="NCBI Taxonomy" id="2182432"/>
    <lineage>
        <taxon>Bacteria</taxon>
        <taxon>Pseudomonadati</taxon>
        <taxon>Pseudomonadota</taxon>
        <taxon>Gammaproteobacteria</taxon>
        <taxon>Chromatiales</taxon>
        <taxon>Ectothiorhodospiraceae</taxon>
        <taxon>Sediminicurvatus</taxon>
    </lineage>
</organism>
<protein>
    <recommendedName>
        <fullName evidence="12">Trk system potassium uptake protein</fullName>
    </recommendedName>
</protein>
<evidence type="ECO:0000256" key="9">
    <source>
        <dbReference type="ARBA" id="ARBA00022989"/>
    </source>
</evidence>
<feature type="transmembrane region" description="Helical" evidence="14">
    <location>
        <begin position="272"/>
        <end position="297"/>
    </location>
</feature>
<keyword evidence="6 12" id="KW-0633">Potassium transport</keyword>
<gene>
    <name evidence="15" type="ORF">DEM34_04125</name>
</gene>
<evidence type="ECO:0000256" key="8">
    <source>
        <dbReference type="ARBA" id="ARBA00022958"/>
    </source>
</evidence>
<dbReference type="OrthoDB" id="9810952at2"/>
<feature type="transmembrane region" description="Helical" evidence="14">
    <location>
        <begin position="69"/>
        <end position="90"/>
    </location>
</feature>
<keyword evidence="4 12" id="KW-1003">Cell membrane</keyword>
<feature type="transmembrane region" description="Helical" evidence="14">
    <location>
        <begin position="180"/>
        <end position="201"/>
    </location>
</feature>
<evidence type="ECO:0000256" key="11">
    <source>
        <dbReference type="ARBA" id="ARBA00023136"/>
    </source>
</evidence>
<keyword evidence="9 14" id="KW-1133">Transmembrane helix</keyword>
<feature type="transmembrane region" description="Helical" evidence="14">
    <location>
        <begin position="238"/>
        <end position="260"/>
    </location>
</feature>
<dbReference type="GO" id="GO:0005886">
    <property type="term" value="C:plasma membrane"/>
    <property type="evidence" value="ECO:0007669"/>
    <property type="project" value="UniProtKB-SubCell"/>
</dbReference>
<evidence type="ECO:0000256" key="13">
    <source>
        <dbReference type="PIRSR" id="PIRSR006247-1"/>
    </source>
</evidence>
<dbReference type="GO" id="GO:0015379">
    <property type="term" value="F:potassium:chloride symporter activity"/>
    <property type="evidence" value="ECO:0007669"/>
    <property type="project" value="InterPro"/>
</dbReference>
<keyword evidence="3 12" id="KW-0813">Transport</keyword>
<comment type="function">
    <text evidence="12">Low-affinity potassium transport system. Interacts with Trk system potassium uptake protein TrkA.</text>
</comment>